<name>A0A8J6QI87_9GAMM</name>
<feature type="binding site" evidence="12">
    <location>
        <position position="242"/>
    </location>
    <ligand>
        <name>Zn(2+)</name>
        <dbReference type="ChEBI" id="CHEBI:29105"/>
    </ligand>
</feature>
<evidence type="ECO:0000256" key="7">
    <source>
        <dbReference type="ARBA" id="ARBA00022723"/>
    </source>
</evidence>
<accession>A0A8J6QI87</accession>
<organism evidence="13 14">
    <name type="scientific">Neiella litorisoli</name>
    <dbReference type="NCBI Taxonomy" id="2771431"/>
    <lineage>
        <taxon>Bacteria</taxon>
        <taxon>Pseudomonadati</taxon>
        <taxon>Pseudomonadota</taxon>
        <taxon>Gammaproteobacteria</taxon>
        <taxon>Alteromonadales</taxon>
        <taxon>Echinimonadaceae</taxon>
        <taxon>Neiella</taxon>
    </lineage>
</organism>
<sequence length="302" mass="33384">MMRQRTLKQAIEATGIGLHSGNKVQLVLRPAPVNTGIVFRRTDLDPVVDIPASAELVRETTLCTALVTDDGVRLSTVEHLMAALAGMGIDNVFVEVDAEEIPIMDGSALPFVYLLQQAGVEEQQAAKRFIRIKQPIRVEDGDKWAELSPYNGFRIDFAIDFNHPAIEADTQRKVLDLSACSFVQEISRARTFGFMRDIEYLQANNLALGGSLDNAIVLDEFKILNTDGLRYNDEFVKHKILDAIGDLYMAGFGIVGEVKAYKSGHALNNMLARAMLAQPEAWEIVSFDDQEAPISYQVPSLA</sequence>
<evidence type="ECO:0000256" key="5">
    <source>
        <dbReference type="ARBA" id="ARBA00022516"/>
    </source>
</evidence>
<keyword evidence="8 12" id="KW-0378">Hydrolase</keyword>
<dbReference type="GO" id="GO:0009245">
    <property type="term" value="P:lipid A biosynthetic process"/>
    <property type="evidence" value="ECO:0007669"/>
    <property type="project" value="UniProtKB-UniRule"/>
</dbReference>
<dbReference type="PANTHER" id="PTHR33694:SF1">
    <property type="entry name" value="UDP-3-O-ACYL-N-ACETYLGLUCOSAMINE DEACETYLASE 1, MITOCHONDRIAL-RELATED"/>
    <property type="match status" value="1"/>
</dbReference>
<keyword evidence="7 12" id="KW-0479">Metal-binding</keyword>
<comment type="pathway">
    <text evidence="3 12">Glycolipid biosynthesis; lipid IV(A) biosynthesis; lipid IV(A) from (3R)-3-hydroxytetradecanoyl-[acyl-carrier-protein] and UDP-N-acetyl-alpha-D-glucosamine: step 2/6.</text>
</comment>
<keyword evidence="5 12" id="KW-0444">Lipid biosynthesis</keyword>
<dbReference type="GO" id="GO:0016020">
    <property type="term" value="C:membrane"/>
    <property type="evidence" value="ECO:0007669"/>
    <property type="project" value="GOC"/>
</dbReference>
<evidence type="ECO:0000256" key="6">
    <source>
        <dbReference type="ARBA" id="ARBA00022556"/>
    </source>
</evidence>
<evidence type="ECO:0000256" key="8">
    <source>
        <dbReference type="ARBA" id="ARBA00022801"/>
    </source>
</evidence>
<dbReference type="PANTHER" id="PTHR33694">
    <property type="entry name" value="UDP-3-O-ACYL-N-ACETYLGLUCOSAMINE DEACETYLASE 1, MITOCHONDRIAL-RELATED"/>
    <property type="match status" value="1"/>
</dbReference>
<dbReference type="InterPro" id="IPR004463">
    <property type="entry name" value="UDP-acyl_GlcNac_deAcase"/>
</dbReference>
<comment type="caution">
    <text evidence="13">The sequence shown here is derived from an EMBL/GenBank/DDBJ whole genome shotgun (WGS) entry which is preliminary data.</text>
</comment>
<feature type="binding site" evidence="12">
    <location>
        <position position="238"/>
    </location>
    <ligand>
        <name>Zn(2+)</name>
        <dbReference type="ChEBI" id="CHEBI:29105"/>
    </ligand>
</feature>
<keyword evidence="6 12" id="KW-0441">Lipid A biosynthesis</keyword>
<dbReference type="EMBL" id="JACXAF010000013">
    <property type="protein sequence ID" value="MBD1389964.1"/>
    <property type="molecule type" value="Genomic_DNA"/>
</dbReference>
<dbReference type="NCBIfam" id="TIGR00325">
    <property type="entry name" value="lpxC"/>
    <property type="match status" value="1"/>
</dbReference>
<dbReference type="AlphaFoldDB" id="A0A8J6QI87"/>
<proteinExistence type="inferred from homology"/>
<dbReference type="GO" id="GO:0046872">
    <property type="term" value="F:metal ion binding"/>
    <property type="evidence" value="ECO:0007669"/>
    <property type="project" value="UniProtKB-KW"/>
</dbReference>
<feature type="binding site" evidence="12">
    <location>
        <position position="79"/>
    </location>
    <ligand>
        <name>Zn(2+)</name>
        <dbReference type="ChEBI" id="CHEBI:29105"/>
    </ligand>
</feature>
<evidence type="ECO:0000256" key="10">
    <source>
        <dbReference type="ARBA" id="ARBA00023098"/>
    </source>
</evidence>
<gene>
    <name evidence="12 13" type="primary">lpxC</name>
    <name evidence="13" type="ORF">IC617_11040</name>
</gene>
<keyword evidence="9 12" id="KW-0862">Zinc</keyword>
<dbReference type="SUPFAM" id="SSF54211">
    <property type="entry name" value="Ribosomal protein S5 domain 2-like"/>
    <property type="match status" value="2"/>
</dbReference>
<dbReference type="Gene3D" id="3.30.230.20">
    <property type="entry name" value="lpxc deacetylase, domain 1"/>
    <property type="match status" value="1"/>
</dbReference>
<evidence type="ECO:0000256" key="12">
    <source>
        <dbReference type="HAMAP-Rule" id="MF_00388"/>
    </source>
</evidence>
<dbReference type="RefSeq" id="WP_191145047.1">
    <property type="nucleotide sequence ID" value="NZ_JACXAF010000013.1"/>
</dbReference>
<dbReference type="HAMAP" id="MF_00388">
    <property type="entry name" value="LpxC"/>
    <property type="match status" value="1"/>
</dbReference>
<evidence type="ECO:0000256" key="2">
    <source>
        <dbReference type="ARBA" id="ARBA00002923"/>
    </source>
</evidence>
<keyword evidence="10 12" id="KW-0443">Lipid metabolism</keyword>
<dbReference type="UniPathway" id="UPA00359">
    <property type="reaction ID" value="UER00478"/>
</dbReference>
<evidence type="ECO:0000256" key="1">
    <source>
        <dbReference type="ARBA" id="ARBA00001947"/>
    </source>
</evidence>
<dbReference type="Gene3D" id="3.30.1700.10">
    <property type="entry name" value="lpxc deacetylase, domain 2"/>
    <property type="match status" value="1"/>
</dbReference>
<evidence type="ECO:0000256" key="11">
    <source>
        <dbReference type="ARBA" id="ARBA00024535"/>
    </source>
</evidence>
<protein>
    <recommendedName>
        <fullName evidence="4 12">UDP-3-O-acyl-N-acetylglucosamine deacetylase</fullName>
        <shortName evidence="12">UDP-3-O-acyl-GlcNAc deacetylase</shortName>
        <ecNumber evidence="4 12">3.5.1.108</ecNumber>
    </recommendedName>
    <alternativeName>
        <fullName evidence="12">UDP-3-O-[R-3-hydroxymyristoyl]-N-acetylglucosamine deacetylase</fullName>
    </alternativeName>
</protein>
<comment type="similarity">
    <text evidence="12">Belongs to the LpxC family.</text>
</comment>
<evidence type="ECO:0000313" key="14">
    <source>
        <dbReference type="Proteomes" id="UP000638014"/>
    </source>
</evidence>
<dbReference type="EC" id="3.5.1.108" evidence="4 12"/>
<dbReference type="InterPro" id="IPR011334">
    <property type="entry name" value="UDP-acyl_GlcNac_deAcase_C"/>
</dbReference>
<evidence type="ECO:0000256" key="9">
    <source>
        <dbReference type="ARBA" id="ARBA00022833"/>
    </source>
</evidence>
<keyword evidence="14" id="KW-1185">Reference proteome</keyword>
<dbReference type="Proteomes" id="UP000638014">
    <property type="component" value="Unassembled WGS sequence"/>
</dbReference>
<comment type="function">
    <text evidence="2 12">Catalyzes the hydrolysis of UDP-3-O-myristoyl-N-acetylglucosamine to form UDP-3-O-myristoylglucosamine and acetate, the committed step in lipid A biosynthesis.</text>
</comment>
<comment type="cofactor">
    <cofactor evidence="1 12">
        <name>Zn(2+)</name>
        <dbReference type="ChEBI" id="CHEBI:29105"/>
    </cofactor>
</comment>
<feature type="active site" description="Proton donor" evidence="12">
    <location>
        <position position="265"/>
    </location>
</feature>
<evidence type="ECO:0000256" key="3">
    <source>
        <dbReference type="ARBA" id="ARBA00005002"/>
    </source>
</evidence>
<dbReference type="Pfam" id="PF03331">
    <property type="entry name" value="LpxC"/>
    <property type="match status" value="1"/>
</dbReference>
<dbReference type="InterPro" id="IPR020568">
    <property type="entry name" value="Ribosomal_Su5_D2-typ_SF"/>
</dbReference>
<evidence type="ECO:0000256" key="4">
    <source>
        <dbReference type="ARBA" id="ARBA00012745"/>
    </source>
</evidence>
<dbReference type="GO" id="GO:0103117">
    <property type="term" value="F:UDP-3-O-acyl-N-acetylglucosamine deacetylase activity"/>
    <property type="evidence" value="ECO:0007669"/>
    <property type="project" value="UniProtKB-UniRule"/>
</dbReference>
<dbReference type="InterPro" id="IPR015870">
    <property type="entry name" value="UDP-acyl_N-AcGlcN_deAcase_N"/>
</dbReference>
<reference evidence="13" key="1">
    <citation type="submission" date="2020-09" db="EMBL/GenBank/DDBJ databases">
        <title>A novel bacterium of genus Neiella, isolated from South China Sea.</title>
        <authorList>
            <person name="Huang H."/>
            <person name="Mo K."/>
            <person name="Hu Y."/>
        </authorList>
    </citation>
    <scope>NUCLEOTIDE SEQUENCE</scope>
    <source>
        <strain evidence="13">HB171785</strain>
    </source>
</reference>
<comment type="catalytic activity">
    <reaction evidence="11 12">
        <text>a UDP-3-O-[(3R)-3-hydroxyacyl]-N-acetyl-alpha-D-glucosamine + H2O = a UDP-3-O-[(3R)-3-hydroxyacyl]-alpha-D-glucosamine + acetate</text>
        <dbReference type="Rhea" id="RHEA:67816"/>
        <dbReference type="ChEBI" id="CHEBI:15377"/>
        <dbReference type="ChEBI" id="CHEBI:30089"/>
        <dbReference type="ChEBI" id="CHEBI:137740"/>
        <dbReference type="ChEBI" id="CHEBI:173225"/>
        <dbReference type="EC" id="3.5.1.108"/>
    </reaction>
</comment>
<evidence type="ECO:0000313" key="13">
    <source>
        <dbReference type="EMBL" id="MBD1389964.1"/>
    </source>
</evidence>